<dbReference type="AlphaFoldDB" id="A0A9X8UL03"/>
<evidence type="ECO:0000313" key="10">
    <source>
        <dbReference type="EMBL" id="TCL44644.1"/>
    </source>
</evidence>
<evidence type="ECO:0000259" key="9">
    <source>
        <dbReference type="Pfam" id="PF12704"/>
    </source>
</evidence>
<dbReference type="Pfam" id="PF12704">
    <property type="entry name" value="MacB_PCD"/>
    <property type="match status" value="1"/>
</dbReference>
<dbReference type="InterPro" id="IPR050250">
    <property type="entry name" value="Macrolide_Exporter_MacB"/>
</dbReference>
<evidence type="ECO:0000313" key="11">
    <source>
        <dbReference type="Proteomes" id="UP000294682"/>
    </source>
</evidence>
<dbReference type="EMBL" id="SLUK01000002">
    <property type="protein sequence ID" value="TCL44644.1"/>
    <property type="molecule type" value="Genomic_DNA"/>
</dbReference>
<feature type="domain" description="ABC3 transporter permease C-terminal" evidence="8">
    <location>
        <begin position="275"/>
        <end position="386"/>
    </location>
</feature>
<name>A0A9X8UL03_9FIRM</name>
<evidence type="ECO:0000256" key="5">
    <source>
        <dbReference type="ARBA" id="ARBA00023136"/>
    </source>
</evidence>
<evidence type="ECO:0000256" key="4">
    <source>
        <dbReference type="ARBA" id="ARBA00022989"/>
    </source>
</evidence>
<dbReference type="Pfam" id="PF02687">
    <property type="entry name" value="FtsX"/>
    <property type="match status" value="1"/>
</dbReference>
<keyword evidence="2" id="KW-1003">Cell membrane</keyword>
<feature type="transmembrane region" description="Helical" evidence="7">
    <location>
        <begin position="356"/>
        <end position="378"/>
    </location>
</feature>
<proteinExistence type="inferred from homology"/>
<dbReference type="GO" id="GO:0022857">
    <property type="term" value="F:transmembrane transporter activity"/>
    <property type="evidence" value="ECO:0007669"/>
    <property type="project" value="TreeGrafter"/>
</dbReference>
<keyword evidence="3 7" id="KW-0812">Transmembrane</keyword>
<evidence type="ECO:0000259" key="8">
    <source>
        <dbReference type="Pfam" id="PF02687"/>
    </source>
</evidence>
<sequence length="395" mass="42343">MIDYIRCSLRSLGRKKLRTLLTIVSIAIGVASVVLISSIGNIGRQTINQELSSLGLDGITIGKARKDAVSPLRGEELAAIRDSKGVLKATGLNFSYTDLYMRSLVAQGVVFGIDEDTDSFISLEPLYGRTIGRWDLRAAARVCVVDQNVATAFYKRENIVGKTICLSLGGVKENFTVVGVVRSGGNILQGLMSSYIPSFVYIPGSTMQQITGQTDYDQVAVKLEPGRSAQQTGEQIIRSLEARSHIKNGYRAQNIAQQKDTLNNLLEIVTLVLSLIAGVSLVVAGLGIMTVMLVSVNERTHEIGIKKAIGARRPIILLEFLVEAFTITLLGSIIGAALGIGMVTAGCALLQVETTISLPLVFCCILFSVLVGVIFGVYPASIAAKLRPVDALRSI</sequence>
<dbReference type="PANTHER" id="PTHR30572:SF4">
    <property type="entry name" value="ABC TRANSPORTER PERMEASE YTRF"/>
    <property type="match status" value="1"/>
</dbReference>
<feature type="domain" description="MacB-like periplasmic core" evidence="9">
    <location>
        <begin position="19"/>
        <end position="237"/>
    </location>
</feature>
<accession>A0A9X8UL03</accession>
<keyword evidence="5 7" id="KW-0472">Membrane</keyword>
<evidence type="ECO:0000256" key="2">
    <source>
        <dbReference type="ARBA" id="ARBA00022475"/>
    </source>
</evidence>
<dbReference type="InterPro" id="IPR003838">
    <property type="entry name" value="ABC3_permease_C"/>
</dbReference>
<evidence type="ECO:0000256" key="3">
    <source>
        <dbReference type="ARBA" id="ARBA00022692"/>
    </source>
</evidence>
<protein>
    <submittedName>
        <fullName evidence="10">ABC transport system permease protein</fullName>
    </submittedName>
</protein>
<organism evidence="10 11">
    <name type="scientific">Harryflintia acetispora</name>
    <dbReference type="NCBI Taxonomy" id="1849041"/>
    <lineage>
        <taxon>Bacteria</taxon>
        <taxon>Bacillati</taxon>
        <taxon>Bacillota</taxon>
        <taxon>Clostridia</taxon>
        <taxon>Eubacteriales</taxon>
        <taxon>Oscillospiraceae</taxon>
        <taxon>Harryflintia</taxon>
    </lineage>
</organism>
<dbReference type="Proteomes" id="UP000294682">
    <property type="component" value="Unassembled WGS sequence"/>
</dbReference>
<evidence type="ECO:0000256" key="1">
    <source>
        <dbReference type="ARBA" id="ARBA00004651"/>
    </source>
</evidence>
<feature type="transmembrane region" description="Helical" evidence="7">
    <location>
        <begin position="315"/>
        <end position="344"/>
    </location>
</feature>
<feature type="transmembrane region" description="Helical" evidence="7">
    <location>
        <begin position="20"/>
        <end position="40"/>
    </location>
</feature>
<dbReference type="InterPro" id="IPR025857">
    <property type="entry name" value="MacB_PCD"/>
</dbReference>
<dbReference type="GO" id="GO:0005886">
    <property type="term" value="C:plasma membrane"/>
    <property type="evidence" value="ECO:0007669"/>
    <property type="project" value="UniProtKB-SubCell"/>
</dbReference>
<dbReference type="RefSeq" id="WP_132084042.1">
    <property type="nucleotide sequence ID" value="NZ_SLUK01000002.1"/>
</dbReference>
<feature type="transmembrane region" description="Helical" evidence="7">
    <location>
        <begin position="268"/>
        <end position="294"/>
    </location>
</feature>
<keyword evidence="4 7" id="KW-1133">Transmembrane helix</keyword>
<comment type="caution">
    <text evidence="10">The sequence shown here is derived from an EMBL/GenBank/DDBJ whole genome shotgun (WGS) entry which is preliminary data.</text>
</comment>
<dbReference type="PANTHER" id="PTHR30572">
    <property type="entry name" value="MEMBRANE COMPONENT OF TRANSPORTER-RELATED"/>
    <property type="match status" value="1"/>
</dbReference>
<comment type="subcellular location">
    <subcellularLocation>
        <location evidence="1">Cell membrane</location>
        <topology evidence="1">Multi-pass membrane protein</topology>
    </subcellularLocation>
</comment>
<comment type="similarity">
    <text evidence="6">Belongs to the ABC-4 integral membrane protein family.</text>
</comment>
<keyword evidence="11" id="KW-1185">Reference proteome</keyword>
<evidence type="ECO:0000256" key="7">
    <source>
        <dbReference type="SAM" id="Phobius"/>
    </source>
</evidence>
<reference evidence="10 11" key="1">
    <citation type="submission" date="2019-03" db="EMBL/GenBank/DDBJ databases">
        <title>Genomic Encyclopedia of Type Strains, Phase IV (KMG-IV): sequencing the most valuable type-strain genomes for metagenomic binning, comparative biology and taxonomic classification.</title>
        <authorList>
            <person name="Goeker M."/>
        </authorList>
    </citation>
    <scope>NUCLEOTIDE SEQUENCE [LARGE SCALE GENOMIC DNA]</scope>
    <source>
        <strain evidence="10 11">DSM 100433</strain>
    </source>
</reference>
<gene>
    <name evidence="10" type="ORF">EDD78_102270</name>
</gene>
<evidence type="ECO:0000256" key="6">
    <source>
        <dbReference type="ARBA" id="ARBA00038076"/>
    </source>
</evidence>